<dbReference type="Pfam" id="PF06969">
    <property type="entry name" value="HemN_C"/>
    <property type="match status" value="1"/>
</dbReference>
<evidence type="ECO:0000256" key="1">
    <source>
        <dbReference type="ARBA" id="ARBA00001966"/>
    </source>
</evidence>
<keyword evidence="8 10" id="KW-0411">Iron-sulfur</keyword>
<dbReference type="InterPro" id="IPR004559">
    <property type="entry name" value="HemW-like"/>
</dbReference>
<keyword evidence="10" id="KW-0963">Cytoplasm</keyword>
<accession>A0A9E2L3B4</accession>
<dbReference type="InterPro" id="IPR010723">
    <property type="entry name" value="HemN_C"/>
</dbReference>
<evidence type="ECO:0000256" key="7">
    <source>
        <dbReference type="ARBA" id="ARBA00023004"/>
    </source>
</evidence>
<dbReference type="SFLD" id="SFLDS00029">
    <property type="entry name" value="Radical_SAM"/>
    <property type="match status" value="1"/>
</dbReference>
<reference evidence="12" key="2">
    <citation type="submission" date="2021-04" db="EMBL/GenBank/DDBJ databases">
        <authorList>
            <person name="Gilroy R."/>
        </authorList>
    </citation>
    <scope>NUCLEOTIDE SEQUENCE</scope>
    <source>
        <strain evidence="12">Gambia15-2214</strain>
    </source>
</reference>
<evidence type="ECO:0000256" key="10">
    <source>
        <dbReference type="RuleBase" id="RU364116"/>
    </source>
</evidence>
<dbReference type="AlphaFoldDB" id="A0A9E2L3B4"/>
<keyword evidence="6 10" id="KW-0479">Metal-binding</keyword>
<keyword evidence="9 10" id="KW-0143">Chaperone</keyword>
<keyword evidence="10" id="KW-0004">4Fe-4S</keyword>
<dbReference type="GO" id="GO:0046872">
    <property type="term" value="F:metal ion binding"/>
    <property type="evidence" value="ECO:0007669"/>
    <property type="project" value="UniProtKB-UniRule"/>
</dbReference>
<dbReference type="GO" id="GO:0051539">
    <property type="term" value="F:4 iron, 4 sulfur cluster binding"/>
    <property type="evidence" value="ECO:0007669"/>
    <property type="project" value="UniProtKB-UniRule"/>
</dbReference>
<sequence>MGDCTSLYIHIPYCKSKCFYCDFFSQPAQSVPDEYAEALCRQIAFFKTTGTIKELSTVYFGGGTPSLLSQQQVKKIFSEIAPLLRGNCEITFECNTESLAEDFLECLVSVGVNRVSIGVQSLNDNALHCVHRLSKRADCLKVLALLSSHGTNFSVDLIAGLPQQSEQEFIQSLQDVVSFNPHHISLYALTIEENTPLYKKISQGKIICSPEDIDSQWLIGQKLLEDAGYLQYEVSNFAQKGYESRHNRAYWNQESYIGAGAGATGTLYQSENGVLQEGVRFTNTNSIDRYIEYRKNSDFSEMTSSKEPITRIDFKAMPGEAEKLSSEVLAFEYFMLGLRKTDGICIEEYENRFKKKFPKEVFEKGIKQRIVIKNNTYSENMLNSVQKTHYAMSKKGLLFLNSFLEELLP</sequence>
<dbReference type="InterPro" id="IPR006638">
    <property type="entry name" value="Elp3/MiaA/NifB-like_rSAM"/>
</dbReference>
<dbReference type="EMBL" id="JAHLFV010000127">
    <property type="protein sequence ID" value="MBU3849972.1"/>
    <property type="molecule type" value="Genomic_DNA"/>
</dbReference>
<evidence type="ECO:0000313" key="13">
    <source>
        <dbReference type="Proteomes" id="UP000823914"/>
    </source>
</evidence>
<dbReference type="InterPro" id="IPR058240">
    <property type="entry name" value="rSAM_sf"/>
</dbReference>
<dbReference type="NCBIfam" id="TIGR00539">
    <property type="entry name" value="hemN_rel"/>
    <property type="match status" value="1"/>
</dbReference>
<dbReference type="SFLD" id="SFLDF00562">
    <property type="entry name" value="HemN-like__clustered_with_heat"/>
    <property type="match status" value="1"/>
</dbReference>
<evidence type="ECO:0000259" key="11">
    <source>
        <dbReference type="PROSITE" id="PS51918"/>
    </source>
</evidence>
<evidence type="ECO:0000313" key="12">
    <source>
        <dbReference type="EMBL" id="MBU3849972.1"/>
    </source>
</evidence>
<evidence type="ECO:0000256" key="8">
    <source>
        <dbReference type="ARBA" id="ARBA00023014"/>
    </source>
</evidence>
<dbReference type="InterPro" id="IPR007197">
    <property type="entry name" value="rSAM"/>
</dbReference>
<dbReference type="SMART" id="SM00729">
    <property type="entry name" value="Elp3"/>
    <property type="match status" value="1"/>
</dbReference>
<comment type="cofactor">
    <cofactor evidence="1">
        <name>[4Fe-4S] cluster</name>
        <dbReference type="ChEBI" id="CHEBI:49883"/>
    </cofactor>
</comment>
<dbReference type="PANTHER" id="PTHR13932:SF5">
    <property type="entry name" value="RADICAL S-ADENOSYL METHIONINE DOMAIN-CONTAINING PROTEIN 1, MITOCHONDRIAL"/>
    <property type="match status" value="1"/>
</dbReference>
<comment type="function">
    <text evidence="10">Probably acts as a heme chaperone, transferring heme to an unknown acceptor. Binds one molecule of heme per monomer, possibly covalently. Binds 1 [4Fe-4S] cluster. The cluster is coordinated with 3 cysteines and an exchangeable S-adenosyl-L-methionine.</text>
</comment>
<evidence type="ECO:0000256" key="5">
    <source>
        <dbReference type="ARBA" id="ARBA00022691"/>
    </source>
</evidence>
<dbReference type="SUPFAM" id="SSF102114">
    <property type="entry name" value="Radical SAM enzymes"/>
    <property type="match status" value="1"/>
</dbReference>
<reference evidence="12" key="1">
    <citation type="journal article" date="2021" name="PeerJ">
        <title>Extensive microbial diversity within the chicken gut microbiome revealed by metagenomics and culture.</title>
        <authorList>
            <person name="Gilroy R."/>
            <person name="Ravi A."/>
            <person name="Getino M."/>
            <person name="Pursley I."/>
            <person name="Horton D.L."/>
            <person name="Alikhan N.F."/>
            <person name="Baker D."/>
            <person name="Gharbi K."/>
            <person name="Hall N."/>
            <person name="Watson M."/>
            <person name="Adriaenssens E.M."/>
            <person name="Foster-Nyarko E."/>
            <person name="Jarju S."/>
            <person name="Secka A."/>
            <person name="Antonio M."/>
            <person name="Oren A."/>
            <person name="Chaudhuri R.R."/>
            <person name="La Ragione R."/>
            <person name="Hildebrand F."/>
            <person name="Pallen M.J."/>
        </authorList>
    </citation>
    <scope>NUCLEOTIDE SEQUENCE</scope>
    <source>
        <strain evidence="12">Gambia15-2214</strain>
    </source>
</reference>
<feature type="domain" description="Radical SAM core" evidence="11">
    <location>
        <begin position="1"/>
        <end position="230"/>
    </location>
</feature>
<comment type="subcellular location">
    <subcellularLocation>
        <location evidence="10">Cytoplasm</location>
    </subcellularLocation>
</comment>
<evidence type="ECO:0000256" key="3">
    <source>
        <dbReference type="ARBA" id="ARBA00017228"/>
    </source>
</evidence>
<name>A0A9E2L3B4_9SPIR</name>
<organism evidence="12 13">
    <name type="scientific">Candidatus Treponema excrementipullorum</name>
    <dbReference type="NCBI Taxonomy" id="2838768"/>
    <lineage>
        <taxon>Bacteria</taxon>
        <taxon>Pseudomonadati</taxon>
        <taxon>Spirochaetota</taxon>
        <taxon>Spirochaetia</taxon>
        <taxon>Spirochaetales</taxon>
        <taxon>Treponemataceae</taxon>
        <taxon>Treponema</taxon>
    </lineage>
</organism>
<comment type="similarity">
    <text evidence="2">Belongs to the anaerobic coproporphyrinogen-III oxidase family. HemW subfamily.</text>
</comment>
<evidence type="ECO:0000256" key="4">
    <source>
        <dbReference type="ARBA" id="ARBA00022617"/>
    </source>
</evidence>
<dbReference type="Pfam" id="PF04055">
    <property type="entry name" value="Radical_SAM"/>
    <property type="match status" value="1"/>
</dbReference>
<proteinExistence type="inferred from homology"/>
<evidence type="ECO:0000256" key="2">
    <source>
        <dbReference type="ARBA" id="ARBA00006100"/>
    </source>
</evidence>
<dbReference type="GO" id="GO:0006779">
    <property type="term" value="P:porphyrin-containing compound biosynthetic process"/>
    <property type="evidence" value="ECO:0007669"/>
    <property type="project" value="InterPro"/>
</dbReference>
<protein>
    <recommendedName>
        <fullName evidence="3 10">Heme chaperone HemW</fullName>
    </recommendedName>
</protein>
<dbReference type="PROSITE" id="PS51918">
    <property type="entry name" value="RADICAL_SAM"/>
    <property type="match status" value="1"/>
</dbReference>
<keyword evidence="5 10" id="KW-0949">S-adenosyl-L-methionine</keyword>
<dbReference type="PANTHER" id="PTHR13932">
    <property type="entry name" value="COPROPORPHYRINIGEN III OXIDASE"/>
    <property type="match status" value="1"/>
</dbReference>
<keyword evidence="7 10" id="KW-0408">Iron</keyword>
<dbReference type="Proteomes" id="UP000823914">
    <property type="component" value="Unassembled WGS sequence"/>
</dbReference>
<keyword evidence="4 10" id="KW-0349">Heme</keyword>
<evidence type="ECO:0000256" key="6">
    <source>
        <dbReference type="ARBA" id="ARBA00022723"/>
    </source>
</evidence>
<dbReference type="GO" id="GO:0004109">
    <property type="term" value="F:coproporphyrinogen oxidase activity"/>
    <property type="evidence" value="ECO:0007669"/>
    <property type="project" value="InterPro"/>
</dbReference>
<dbReference type="InterPro" id="IPR013785">
    <property type="entry name" value="Aldolase_TIM"/>
</dbReference>
<gene>
    <name evidence="12" type="primary">hemW</name>
    <name evidence="12" type="ORF">IAA16_05355</name>
</gene>
<dbReference type="SFLD" id="SFLDG01082">
    <property type="entry name" value="B12-binding_domain_containing"/>
    <property type="match status" value="1"/>
</dbReference>
<dbReference type="GO" id="GO:0005737">
    <property type="term" value="C:cytoplasm"/>
    <property type="evidence" value="ECO:0007669"/>
    <property type="project" value="UniProtKB-SubCell"/>
</dbReference>
<dbReference type="SFLD" id="SFLDG01065">
    <property type="entry name" value="anaerobic_coproporphyrinogen-I"/>
    <property type="match status" value="1"/>
</dbReference>
<dbReference type="Gene3D" id="3.20.20.70">
    <property type="entry name" value="Aldolase class I"/>
    <property type="match status" value="1"/>
</dbReference>
<dbReference type="InterPro" id="IPR034505">
    <property type="entry name" value="Coproporphyrinogen-III_oxidase"/>
</dbReference>
<comment type="caution">
    <text evidence="12">The sequence shown here is derived from an EMBL/GenBank/DDBJ whole genome shotgun (WGS) entry which is preliminary data.</text>
</comment>
<evidence type="ECO:0000256" key="9">
    <source>
        <dbReference type="ARBA" id="ARBA00023186"/>
    </source>
</evidence>